<accession>A0AAJ0UEP6</accession>
<dbReference type="InterPro" id="IPR027417">
    <property type="entry name" value="P-loop_NTPase"/>
</dbReference>
<dbReference type="PIRSF" id="PIRSF037677">
    <property type="entry name" value="DNA_mis_repair_Msh6"/>
    <property type="match status" value="1"/>
</dbReference>
<proteinExistence type="inferred from homology"/>
<dbReference type="InterPro" id="IPR007695">
    <property type="entry name" value="DNA_mismatch_repair_MutS-lik_N"/>
</dbReference>
<evidence type="ECO:0000256" key="11">
    <source>
        <dbReference type="SAM" id="Coils"/>
    </source>
</evidence>
<keyword evidence="15" id="KW-1185">Reference proteome</keyword>
<evidence type="ECO:0000256" key="4">
    <source>
        <dbReference type="ARBA" id="ARBA00022763"/>
    </source>
</evidence>
<dbReference type="PROSITE" id="PS00486">
    <property type="entry name" value="DNA_MISMATCH_REPAIR_2"/>
    <property type="match status" value="1"/>
</dbReference>
<dbReference type="NCBIfam" id="TIGR01070">
    <property type="entry name" value="mutS1"/>
    <property type="match status" value="1"/>
</dbReference>
<dbReference type="FunFam" id="1.10.1420.10:FF:000002">
    <property type="entry name" value="DNA mismatch repair protein MutS"/>
    <property type="match status" value="1"/>
</dbReference>
<dbReference type="Gene3D" id="3.40.50.300">
    <property type="entry name" value="P-loop containing nucleotide triphosphate hydrolases"/>
    <property type="match status" value="1"/>
</dbReference>
<dbReference type="Pfam" id="PF01624">
    <property type="entry name" value="MutS_I"/>
    <property type="match status" value="1"/>
</dbReference>
<dbReference type="InterPro" id="IPR000432">
    <property type="entry name" value="DNA_mismatch_repair_MutS_C"/>
</dbReference>
<dbReference type="SUPFAM" id="SSF52540">
    <property type="entry name" value="P-loop containing nucleoside triphosphate hydrolases"/>
    <property type="match status" value="1"/>
</dbReference>
<dbReference type="GO" id="GO:0005524">
    <property type="term" value="F:ATP binding"/>
    <property type="evidence" value="ECO:0007669"/>
    <property type="project" value="UniProtKB-UniRule"/>
</dbReference>
<organism evidence="14 15">
    <name type="scientific">Halochromatium salexigens</name>
    <name type="common">Chromatium salexigens</name>
    <dbReference type="NCBI Taxonomy" id="49447"/>
    <lineage>
        <taxon>Bacteria</taxon>
        <taxon>Pseudomonadati</taxon>
        <taxon>Pseudomonadota</taxon>
        <taxon>Gammaproteobacteria</taxon>
        <taxon>Chromatiales</taxon>
        <taxon>Chromatiaceae</taxon>
        <taxon>Halochromatium</taxon>
    </lineage>
</organism>
<dbReference type="InterPro" id="IPR016151">
    <property type="entry name" value="DNA_mismatch_repair_MutS_N"/>
</dbReference>
<dbReference type="FunFam" id="3.40.50.300:FF:000283">
    <property type="entry name" value="DNA mismatch repair protein MutS"/>
    <property type="match status" value="1"/>
</dbReference>
<evidence type="ECO:0000256" key="3">
    <source>
        <dbReference type="ARBA" id="ARBA00022741"/>
    </source>
</evidence>
<gene>
    <name evidence="9" type="primary">mutS</name>
    <name evidence="14" type="ORF">CCR82_05920</name>
</gene>
<evidence type="ECO:0000256" key="6">
    <source>
        <dbReference type="ARBA" id="ARBA00023125"/>
    </source>
</evidence>
<feature type="domain" description="DNA mismatch repair proteins mutS family" evidence="13">
    <location>
        <begin position="716"/>
        <end position="732"/>
    </location>
</feature>
<dbReference type="Proteomes" id="UP001296967">
    <property type="component" value="Unassembled WGS sequence"/>
</dbReference>
<dbReference type="HAMAP" id="MF_00096">
    <property type="entry name" value="MutS"/>
    <property type="match status" value="1"/>
</dbReference>
<dbReference type="CDD" id="cd03284">
    <property type="entry name" value="ABC_MutS1"/>
    <property type="match status" value="1"/>
</dbReference>
<dbReference type="SUPFAM" id="SSF55271">
    <property type="entry name" value="DNA repair protein MutS, domain I"/>
    <property type="match status" value="1"/>
</dbReference>
<dbReference type="Gene3D" id="3.30.420.110">
    <property type="entry name" value="MutS, connector domain"/>
    <property type="match status" value="1"/>
</dbReference>
<evidence type="ECO:0000256" key="10">
    <source>
        <dbReference type="RuleBase" id="RU003756"/>
    </source>
</evidence>
<dbReference type="SMART" id="SM00534">
    <property type="entry name" value="MUTSac"/>
    <property type="match status" value="1"/>
</dbReference>
<evidence type="ECO:0000256" key="2">
    <source>
        <dbReference type="ARBA" id="ARBA00021982"/>
    </source>
</evidence>
<dbReference type="Pfam" id="PF05192">
    <property type="entry name" value="MutS_III"/>
    <property type="match status" value="1"/>
</dbReference>
<comment type="similarity">
    <text evidence="1 9 10">Belongs to the DNA mismatch repair MutS family.</text>
</comment>
<dbReference type="InterPro" id="IPR005748">
    <property type="entry name" value="DNA_mismatch_repair_MutS"/>
</dbReference>
<dbReference type="SUPFAM" id="SSF53150">
    <property type="entry name" value="DNA repair protein MutS, domain II"/>
    <property type="match status" value="1"/>
</dbReference>
<keyword evidence="11" id="KW-0175">Coiled coil</keyword>
<evidence type="ECO:0000313" key="15">
    <source>
        <dbReference type="Proteomes" id="UP001296967"/>
    </source>
</evidence>
<dbReference type="PANTHER" id="PTHR11361:SF34">
    <property type="entry name" value="DNA MISMATCH REPAIR PROTEIN MSH1, MITOCHONDRIAL"/>
    <property type="match status" value="1"/>
</dbReference>
<reference evidence="14" key="2">
    <citation type="journal article" date="2020" name="Microorganisms">
        <title>Osmotic Adaptation and Compatible Solute Biosynthesis of Phototrophic Bacteria as Revealed from Genome Analyses.</title>
        <authorList>
            <person name="Imhoff J.F."/>
            <person name="Rahn T."/>
            <person name="Kunzel S."/>
            <person name="Keller A."/>
            <person name="Neulinger S.C."/>
        </authorList>
    </citation>
    <scope>NUCLEOTIDE SEQUENCE</scope>
    <source>
        <strain evidence="14">DSM 4395</strain>
    </source>
</reference>
<dbReference type="FunFam" id="3.40.1170.10:FF:000001">
    <property type="entry name" value="DNA mismatch repair protein MutS"/>
    <property type="match status" value="1"/>
</dbReference>
<dbReference type="PANTHER" id="PTHR11361">
    <property type="entry name" value="DNA MISMATCH REPAIR PROTEIN MUTS FAMILY MEMBER"/>
    <property type="match status" value="1"/>
</dbReference>
<dbReference type="SUPFAM" id="SSF48334">
    <property type="entry name" value="DNA repair protein MutS, domain III"/>
    <property type="match status" value="1"/>
</dbReference>
<dbReference type="Pfam" id="PF05188">
    <property type="entry name" value="MutS_II"/>
    <property type="match status" value="1"/>
</dbReference>
<dbReference type="InterPro" id="IPR017261">
    <property type="entry name" value="DNA_mismatch_repair_MutS/MSH"/>
</dbReference>
<evidence type="ECO:0000256" key="8">
    <source>
        <dbReference type="ARBA" id="ARBA00024647"/>
    </source>
</evidence>
<evidence type="ECO:0000313" key="14">
    <source>
        <dbReference type="EMBL" id="MBK5930072.1"/>
    </source>
</evidence>
<dbReference type="GO" id="GO:0030983">
    <property type="term" value="F:mismatched DNA binding"/>
    <property type="evidence" value="ECO:0007669"/>
    <property type="project" value="InterPro"/>
</dbReference>
<dbReference type="InterPro" id="IPR036678">
    <property type="entry name" value="MutS_con_dom_sf"/>
</dbReference>
<evidence type="ECO:0000256" key="12">
    <source>
        <dbReference type="SAM" id="MobiDB-lite"/>
    </source>
</evidence>
<evidence type="ECO:0000259" key="13">
    <source>
        <dbReference type="PROSITE" id="PS00486"/>
    </source>
</evidence>
<dbReference type="RefSeq" id="WP_201244491.1">
    <property type="nucleotide sequence ID" value="NZ_NHSF01000038.1"/>
</dbReference>
<feature type="coiled-coil region" evidence="11">
    <location>
        <begin position="546"/>
        <end position="573"/>
    </location>
</feature>
<dbReference type="InterPro" id="IPR007696">
    <property type="entry name" value="DNA_mismatch_repair_MutS_core"/>
</dbReference>
<dbReference type="Pfam" id="PF05190">
    <property type="entry name" value="MutS_IV"/>
    <property type="match status" value="1"/>
</dbReference>
<feature type="compositionally biased region" description="Low complexity" evidence="12">
    <location>
        <begin position="842"/>
        <end position="851"/>
    </location>
</feature>
<evidence type="ECO:0000256" key="7">
    <source>
        <dbReference type="ARBA" id="ARBA00023204"/>
    </source>
</evidence>
<dbReference type="InterPro" id="IPR036187">
    <property type="entry name" value="DNA_mismatch_repair_MutS_sf"/>
</dbReference>
<feature type="binding site" evidence="9">
    <location>
        <begin position="642"/>
        <end position="649"/>
    </location>
    <ligand>
        <name>ATP</name>
        <dbReference type="ChEBI" id="CHEBI:30616"/>
    </ligand>
</feature>
<dbReference type="Gene3D" id="3.40.1170.10">
    <property type="entry name" value="DNA repair protein MutS, domain I"/>
    <property type="match status" value="1"/>
</dbReference>
<evidence type="ECO:0000256" key="1">
    <source>
        <dbReference type="ARBA" id="ARBA00006271"/>
    </source>
</evidence>
<keyword evidence="6 9" id="KW-0238">DNA-binding</keyword>
<comment type="caution">
    <text evidence="14">The sequence shown here is derived from an EMBL/GenBank/DDBJ whole genome shotgun (WGS) entry which is preliminary data.</text>
</comment>
<comment type="function">
    <text evidence="8 9">This protein is involved in the repair of mismatches in DNA. It is possible that it carries out the mismatch recognition step. This protein has a weak ATPase activity.</text>
</comment>
<dbReference type="Gene3D" id="1.10.1420.10">
    <property type="match status" value="2"/>
</dbReference>
<dbReference type="Pfam" id="PF00488">
    <property type="entry name" value="MutS_V"/>
    <property type="match status" value="1"/>
</dbReference>
<keyword evidence="3 9" id="KW-0547">Nucleotide-binding</keyword>
<dbReference type="GO" id="GO:0003684">
    <property type="term" value="F:damaged DNA binding"/>
    <property type="evidence" value="ECO:0007669"/>
    <property type="project" value="UniProtKB-UniRule"/>
</dbReference>
<dbReference type="SMART" id="SM00533">
    <property type="entry name" value="MUTSd"/>
    <property type="match status" value="1"/>
</dbReference>
<reference evidence="14" key="1">
    <citation type="submission" date="2017-05" db="EMBL/GenBank/DDBJ databases">
        <authorList>
            <person name="Imhoff J.F."/>
            <person name="Rahn T."/>
            <person name="Kuenzel S."/>
            <person name="Neulinger S.C."/>
        </authorList>
    </citation>
    <scope>NUCLEOTIDE SEQUENCE</scope>
    <source>
        <strain evidence="14">DSM 4395</strain>
    </source>
</reference>
<dbReference type="InterPro" id="IPR045076">
    <property type="entry name" value="MutS"/>
</dbReference>
<keyword evidence="4 9" id="KW-0227">DNA damage</keyword>
<evidence type="ECO:0000256" key="9">
    <source>
        <dbReference type="HAMAP-Rule" id="MF_00096"/>
    </source>
</evidence>
<evidence type="ECO:0000256" key="5">
    <source>
        <dbReference type="ARBA" id="ARBA00022840"/>
    </source>
</evidence>
<dbReference type="GO" id="GO:0006298">
    <property type="term" value="P:mismatch repair"/>
    <property type="evidence" value="ECO:0007669"/>
    <property type="project" value="UniProtKB-UniRule"/>
</dbReference>
<dbReference type="Gene3D" id="6.10.140.430">
    <property type="match status" value="1"/>
</dbReference>
<keyword evidence="7 9" id="KW-0234">DNA repair</keyword>
<dbReference type="EMBL" id="NHSF01000038">
    <property type="protein sequence ID" value="MBK5930072.1"/>
    <property type="molecule type" value="Genomic_DNA"/>
</dbReference>
<protein>
    <recommendedName>
        <fullName evidence="2 9">DNA mismatch repair protein MutS</fullName>
    </recommendedName>
</protein>
<dbReference type="GO" id="GO:0005829">
    <property type="term" value="C:cytosol"/>
    <property type="evidence" value="ECO:0007669"/>
    <property type="project" value="TreeGrafter"/>
</dbReference>
<dbReference type="AlphaFoldDB" id="A0AAJ0UEP6"/>
<sequence>MMQQYLRIKAEYAHMLLFYRMGDFYELFFEDAERAARLLDITLTKRGQSAGMPIPMAGIPYHAVEAYLARLVKRGVSVAICEQKGDPAKAKGPVEREVVRIVTPGTLTDEALLEERQENLLCALAESGADSKVKSSAGSGASSGTDAAERVGLAVLELASGRFSVLEIDGREALIAELERLRPAELLLSESSRLPEQLGEQAPTGLATGITRRAPWQFDADSAERLLREQFGTQDLNGFGCAGLRLAVGAAGCLLQYVKETQRVALPHLRGLRTETRDDALILDAATRRNLELTRSLSAASGASAGQGGGARDPHTLAGIMDRTATAMGARLLRRWINRPLRDRRALGERHQAIEALLGAGAFEALREELAAIGDLERILARVALGSARPRDLAALREALARLPALHADLGMAESPRLGQLETELGAHPDLLDLLQRALIEQPPMLIRDGGVIAPGYDAELDQLRDLAEHGDQFLLDLEQRERARTGIGTLKVGYNRVHGYYIELGRSHAERVPEDYQRRQTLKASERYITPELKRFEEQVLSARERALAREKQLYEALIEQLQARLEPLQASTAAIAELDVLCNLAERAERLNWSRPELVATPGIEIEEGRHPVVEQVCAEPFVPNGLSLDEARRMLVITGPNMGGKSTFMRQVALILVMAYAGSFVPAATARLGPIDRIFSRIGAADDLARGRSTFMVEMEETANILNNATANSLVLIDEIGRGTSTFDGLSLAWACAEALADQLRAFTLFATHYFELTALPERHARVRNVHLDAVEHGERIVFLHRLREGPASQSYGLQVAALAGVPTAVIARAREHLRRLEEQSMERDRAATQLSLFPAESSESAAAPAPPMIREPSPNPVLEALRELDPDNLSPRKALETLYRLQALDQDKGG</sequence>
<feature type="region of interest" description="Disordered" evidence="12">
    <location>
        <begin position="841"/>
        <end position="862"/>
    </location>
</feature>
<dbReference type="InterPro" id="IPR007860">
    <property type="entry name" value="DNA_mmatch_repair_MutS_con_dom"/>
</dbReference>
<dbReference type="NCBIfam" id="NF003810">
    <property type="entry name" value="PRK05399.1"/>
    <property type="match status" value="1"/>
</dbReference>
<dbReference type="InterPro" id="IPR007861">
    <property type="entry name" value="DNA_mismatch_repair_MutS_clamp"/>
</dbReference>
<keyword evidence="5 9" id="KW-0067">ATP-binding</keyword>
<name>A0AAJ0UEP6_HALSE</name>
<feature type="compositionally biased region" description="Pro residues" evidence="12">
    <location>
        <begin position="852"/>
        <end position="862"/>
    </location>
</feature>
<dbReference type="GO" id="GO:0140664">
    <property type="term" value="F:ATP-dependent DNA damage sensor activity"/>
    <property type="evidence" value="ECO:0007669"/>
    <property type="project" value="InterPro"/>
</dbReference>